<gene>
    <name evidence="2" type="ORF">BDW59DRAFT_46661</name>
</gene>
<sequence>MKIGTSKAGRDLLGRRCYIFLLPIMFHYYGTRIMTFFYFYFFPPSTSFFPRISSSMI</sequence>
<evidence type="ECO:0000313" key="3">
    <source>
        <dbReference type="Proteomes" id="UP001610335"/>
    </source>
</evidence>
<accession>A0ABR4J2T8</accession>
<dbReference type="Proteomes" id="UP001610335">
    <property type="component" value="Unassembled WGS sequence"/>
</dbReference>
<reference evidence="2 3" key="1">
    <citation type="submission" date="2024-07" db="EMBL/GenBank/DDBJ databases">
        <title>Section-level genome sequencing and comparative genomics of Aspergillus sections Usti and Cavernicolus.</title>
        <authorList>
            <consortium name="Lawrence Berkeley National Laboratory"/>
            <person name="Nybo J.L."/>
            <person name="Vesth T.C."/>
            <person name="Theobald S."/>
            <person name="Frisvad J.C."/>
            <person name="Larsen T.O."/>
            <person name="Kjaerboelling I."/>
            <person name="Rothschild-Mancinelli K."/>
            <person name="Lyhne E.K."/>
            <person name="Kogle M.E."/>
            <person name="Barry K."/>
            <person name="Clum A."/>
            <person name="Na H."/>
            <person name="Ledsgaard L."/>
            <person name="Lin J."/>
            <person name="Lipzen A."/>
            <person name="Kuo A."/>
            <person name="Riley R."/>
            <person name="Mondo S."/>
            <person name="LaButti K."/>
            <person name="Haridas S."/>
            <person name="Pangalinan J."/>
            <person name="Salamov A.A."/>
            <person name="Simmons B.A."/>
            <person name="Magnuson J.K."/>
            <person name="Chen J."/>
            <person name="Drula E."/>
            <person name="Henrissat B."/>
            <person name="Wiebenga A."/>
            <person name="Lubbers R.J."/>
            <person name="Gomes A.C."/>
            <person name="Makela M.R."/>
            <person name="Stajich J."/>
            <person name="Grigoriev I.V."/>
            <person name="Mortensen U.H."/>
            <person name="De vries R.P."/>
            <person name="Baker S.E."/>
            <person name="Andersen M.R."/>
        </authorList>
    </citation>
    <scope>NUCLEOTIDE SEQUENCE [LARGE SCALE GENOMIC DNA]</scope>
    <source>
        <strain evidence="2 3">CBS 600.67</strain>
    </source>
</reference>
<dbReference type="EMBL" id="JBFXLS010000002">
    <property type="protein sequence ID" value="KAL2834352.1"/>
    <property type="molecule type" value="Genomic_DNA"/>
</dbReference>
<evidence type="ECO:0000256" key="1">
    <source>
        <dbReference type="SAM" id="Phobius"/>
    </source>
</evidence>
<organism evidence="2 3">
    <name type="scientific">Aspergillus cavernicola</name>
    <dbReference type="NCBI Taxonomy" id="176166"/>
    <lineage>
        <taxon>Eukaryota</taxon>
        <taxon>Fungi</taxon>
        <taxon>Dikarya</taxon>
        <taxon>Ascomycota</taxon>
        <taxon>Pezizomycotina</taxon>
        <taxon>Eurotiomycetes</taxon>
        <taxon>Eurotiomycetidae</taxon>
        <taxon>Eurotiales</taxon>
        <taxon>Aspergillaceae</taxon>
        <taxon>Aspergillus</taxon>
        <taxon>Aspergillus subgen. Nidulantes</taxon>
    </lineage>
</organism>
<keyword evidence="1" id="KW-1133">Transmembrane helix</keyword>
<name>A0ABR4J2T8_9EURO</name>
<keyword evidence="3" id="KW-1185">Reference proteome</keyword>
<evidence type="ECO:0000313" key="2">
    <source>
        <dbReference type="EMBL" id="KAL2834352.1"/>
    </source>
</evidence>
<protein>
    <submittedName>
        <fullName evidence="2">Uncharacterized protein</fullName>
    </submittedName>
</protein>
<keyword evidence="1" id="KW-0812">Transmembrane</keyword>
<feature type="transmembrane region" description="Helical" evidence="1">
    <location>
        <begin position="20"/>
        <end position="41"/>
    </location>
</feature>
<comment type="caution">
    <text evidence="2">The sequence shown here is derived from an EMBL/GenBank/DDBJ whole genome shotgun (WGS) entry which is preliminary data.</text>
</comment>
<proteinExistence type="predicted"/>
<keyword evidence="1" id="KW-0472">Membrane</keyword>